<keyword evidence="1" id="KW-1133">Transmembrane helix</keyword>
<dbReference type="InterPro" id="IPR051675">
    <property type="entry name" value="Endo/Exo/Phosphatase_dom_1"/>
</dbReference>
<protein>
    <submittedName>
        <fullName evidence="2">Helix-hairpin-helix motif protein</fullName>
    </submittedName>
</protein>
<dbReference type="PANTHER" id="PTHR21180:SF32">
    <property type="entry name" value="ENDONUCLEASE_EXONUCLEASE_PHOSPHATASE FAMILY DOMAIN-CONTAINING PROTEIN 1"/>
    <property type="match status" value="1"/>
</dbReference>
<dbReference type="Gene3D" id="1.10.150.320">
    <property type="entry name" value="Photosystem II 12 kDa extrinsic protein"/>
    <property type="match status" value="1"/>
</dbReference>
<dbReference type="SUPFAM" id="SSF47781">
    <property type="entry name" value="RuvA domain 2-like"/>
    <property type="match status" value="1"/>
</dbReference>
<evidence type="ECO:0000313" key="3">
    <source>
        <dbReference type="Proteomes" id="UP000315750"/>
    </source>
</evidence>
<accession>A0A518AKY1</accession>
<dbReference type="EMBL" id="CP036278">
    <property type="protein sequence ID" value="QDU55392.1"/>
    <property type="molecule type" value="Genomic_DNA"/>
</dbReference>
<dbReference type="OrthoDB" id="9790239at2"/>
<keyword evidence="1" id="KW-0812">Transmembrane</keyword>
<feature type="transmembrane region" description="Helical" evidence="1">
    <location>
        <begin position="12"/>
        <end position="31"/>
    </location>
</feature>
<evidence type="ECO:0000256" key="1">
    <source>
        <dbReference type="SAM" id="Phobius"/>
    </source>
</evidence>
<proteinExistence type="predicted"/>
<keyword evidence="1" id="KW-0472">Membrane</keyword>
<dbReference type="KEGG" id="amuc:Pan181_15810"/>
<gene>
    <name evidence="2" type="ORF">Pan181_15810</name>
</gene>
<sequence length="124" mass="13580">MPKPMLDARQQSTVASLAAVGLAIGLVWWVVAGGQSGRLIEIDQAEPVPYEFMVDLNTATWPELAQLPEVGEILARRIVETRETEGPYRTQQDLLKVRGIGQIKLLRMAPHLLPLPDDTAVAGN</sequence>
<organism evidence="2 3">
    <name type="scientific">Aeoliella mucimassa</name>
    <dbReference type="NCBI Taxonomy" id="2527972"/>
    <lineage>
        <taxon>Bacteria</taxon>
        <taxon>Pseudomonadati</taxon>
        <taxon>Planctomycetota</taxon>
        <taxon>Planctomycetia</taxon>
        <taxon>Pirellulales</taxon>
        <taxon>Lacipirellulaceae</taxon>
        <taxon>Aeoliella</taxon>
    </lineage>
</organism>
<dbReference type="Proteomes" id="UP000315750">
    <property type="component" value="Chromosome"/>
</dbReference>
<dbReference type="InterPro" id="IPR010994">
    <property type="entry name" value="RuvA_2-like"/>
</dbReference>
<dbReference type="PANTHER" id="PTHR21180">
    <property type="entry name" value="ENDONUCLEASE/EXONUCLEASE/PHOSPHATASE FAMILY DOMAIN-CONTAINING PROTEIN 1"/>
    <property type="match status" value="1"/>
</dbReference>
<reference evidence="2 3" key="1">
    <citation type="submission" date="2019-02" db="EMBL/GenBank/DDBJ databases">
        <title>Deep-cultivation of Planctomycetes and their phenomic and genomic characterization uncovers novel biology.</title>
        <authorList>
            <person name="Wiegand S."/>
            <person name="Jogler M."/>
            <person name="Boedeker C."/>
            <person name="Pinto D."/>
            <person name="Vollmers J."/>
            <person name="Rivas-Marin E."/>
            <person name="Kohn T."/>
            <person name="Peeters S.H."/>
            <person name="Heuer A."/>
            <person name="Rast P."/>
            <person name="Oberbeckmann S."/>
            <person name="Bunk B."/>
            <person name="Jeske O."/>
            <person name="Meyerdierks A."/>
            <person name="Storesund J.E."/>
            <person name="Kallscheuer N."/>
            <person name="Luecker S."/>
            <person name="Lage O.M."/>
            <person name="Pohl T."/>
            <person name="Merkel B.J."/>
            <person name="Hornburger P."/>
            <person name="Mueller R.-W."/>
            <person name="Bruemmer F."/>
            <person name="Labrenz M."/>
            <person name="Spormann A.M."/>
            <person name="Op den Camp H."/>
            <person name="Overmann J."/>
            <person name="Amann R."/>
            <person name="Jetten M.S.M."/>
            <person name="Mascher T."/>
            <person name="Medema M.H."/>
            <person name="Devos D.P."/>
            <person name="Kaster A.-K."/>
            <person name="Ovreas L."/>
            <person name="Rohde M."/>
            <person name="Galperin M.Y."/>
            <person name="Jogler C."/>
        </authorList>
    </citation>
    <scope>NUCLEOTIDE SEQUENCE [LARGE SCALE GENOMIC DNA]</scope>
    <source>
        <strain evidence="2 3">Pan181</strain>
    </source>
</reference>
<dbReference type="AlphaFoldDB" id="A0A518AKY1"/>
<dbReference type="Pfam" id="PF12836">
    <property type="entry name" value="HHH_3"/>
    <property type="match status" value="1"/>
</dbReference>
<name>A0A518AKY1_9BACT</name>
<evidence type="ECO:0000313" key="2">
    <source>
        <dbReference type="EMBL" id="QDU55392.1"/>
    </source>
</evidence>
<keyword evidence="3" id="KW-1185">Reference proteome</keyword>